<dbReference type="Gene3D" id="1.10.287.130">
    <property type="match status" value="1"/>
</dbReference>
<organism evidence="11 12">
    <name type="scientific">Pseudoalteromonas qingdaonensis</name>
    <dbReference type="NCBI Taxonomy" id="3131913"/>
    <lineage>
        <taxon>Bacteria</taxon>
        <taxon>Pseudomonadati</taxon>
        <taxon>Pseudomonadota</taxon>
        <taxon>Gammaproteobacteria</taxon>
        <taxon>Alteromonadales</taxon>
        <taxon>Pseudoalteromonadaceae</taxon>
        <taxon>Pseudoalteromonas</taxon>
    </lineage>
</organism>
<dbReference type="CDD" id="cd00082">
    <property type="entry name" value="HisKA"/>
    <property type="match status" value="1"/>
</dbReference>
<gene>
    <name evidence="11" type="ORF">WCN91_08870</name>
</gene>
<keyword evidence="8" id="KW-1133">Transmembrane helix</keyword>
<evidence type="ECO:0000256" key="1">
    <source>
        <dbReference type="ARBA" id="ARBA00000085"/>
    </source>
</evidence>
<accession>A0ABU9MW74</accession>
<evidence type="ECO:0000259" key="10">
    <source>
        <dbReference type="PROSITE" id="PS50885"/>
    </source>
</evidence>
<evidence type="ECO:0000256" key="6">
    <source>
        <dbReference type="ARBA" id="ARBA00022777"/>
    </source>
</evidence>
<keyword evidence="6 11" id="KW-0418">Kinase</keyword>
<dbReference type="EC" id="2.7.13.3" evidence="3"/>
<comment type="catalytic activity">
    <reaction evidence="1">
        <text>ATP + protein L-histidine = ADP + protein N-phospho-L-histidine.</text>
        <dbReference type="EC" id="2.7.13.3"/>
    </reaction>
</comment>
<dbReference type="SUPFAM" id="SSF158472">
    <property type="entry name" value="HAMP domain-like"/>
    <property type="match status" value="1"/>
</dbReference>
<dbReference type="SMART" id="SM00387">
    <property type="entry name" value="HATPase_c"/>
    <property type="match status" value="1"/>
</dbReference>
<dbReference type="Proteomes" id="UP001447008">
    <property type="component" value="Unassembled WGS sequence"/>
</dbReference>
<dbReference type="InterPro" id="IPR036097">
    <property type="entry name" value="HisK_dim/P_sf"/>
</dbReference>
<keyword evidence="5" id="KW-0808">Transferase</keyword>
<dbReference type="InterPro" id="IPR036890">
    <property type="entry name" value="HATPase_C_sf"/>
</dbReference>
<dbReference type="RefSeq" id="WP_342678231.1">
    <property type="nucleotide sequence ID" value="NZ_JBCGCU010000008.1"/>
</dbReference>
<dbReference type="GO" id="GO:0016301">
    <property type="term" value="F:kinase activity"/>
    <property type="evidence" value="ECO:0007669"/>
    <property type="project" value="UniProtKB-KW"/>
</dbReference>
<dbReference type="InterPro" id="IPR003661">
    <property type="entry name" value="HisK_dim/P_dom"/>
</dbReference>
<feature type="transmembrane region" description="Helical" evidence="8">
    <location>
        <begin position="12"/>
        <end position="38"/>
    </location>
</feature>
<dbReference type="PRINTS" id="PR00344">
    <property type="entry name" value="BCTRLSENSOR"/>
</dbReference>
<dbReference type="CDD" id="cd00075">
    <property type="entry name" value="HATPase"/>
    <property type="match status" value="1"/>
</dbReference>
<evidence type="ECO:0000313" key="12">
    <source>
        <dbReference type="Proteomes" id="UP001447008"/>
    </source>
</evidence>
<keyword evidence="8" id="KW-0472">Membrane</keyword>
<keyword evidence="8" id="KW-0812">Transmembrane</keyword>
<dbReference type="Pfam" id="PF00672">
    <property type="entry name" value="HAMP"/>
    <property type="match status" value="1"/>
</dbReference>
<evidence type="ECO:0000313" key="11">
    <source>
        <dbReference type="EMBL" id="MEM0515520.1"/>
    </source>
</evidence>
<dbReference type="Gene3D" id="6.10.340.10">
    <property type="match status" value="1"/>
</dbReference>
<dbReference type="SMART" id="SM00388">
    <property type="entry name" value="HisKA"/>
    <property type="match status" value="1"/>
</dbReference>
<feature type="transmembrane region" description="Helical" evidence="8">
    <location>
        <begin position="176"/>
        <end position="196"/>
    </location>
</feature>
<dbReference type="SUPFAM" id="SSF55874">
    <property type="entry name" value="ATPase domain of HSP90 chaperone/DNA topoisomerase II/histidine kinase"/>
    <property type="match status" value="1"/>
</dbReference>
<dbReference type="EMBL" id="JBCGCU010000008">
    <property type="protein sequence ID" value="MEM0515520.1"/>
    <property type="molecule type" value="Genomic_DNA"/>
</dbReference>
<dbReference type="PROSITE" id="PS50109">
    <property type="entry name" value="HIS_KIN"/>
    <property type="match status" value="1"/>
</dbReference>
<feature type="domain" description="Histidine kinase" evidence="9">
    <location>
        <begin position="256"/>
        <end position="471"/>
    </location>
</feature>
<evidence type="ECO:0000256" key="4">
    <source>
        <dbReference type="ARBA" id="ARBA00022553"/>
    </source>
</evidence>
<dbReference type="Pfam" id="PF02518">
    <property type="entry name" value="HATPase_c"/>
    <property type="match status" value="1"/>
</dbReference>
<dbReference type="SUPFAM" id="SSF47384">
    <property type="entry name" value="Homodimeric domain of signal transducing histidine kinase"/>
    <property type="match status" value="1"/>
</dbReference>
<evidence type="ECO:0000256" key="2">
    <source>
        <dbReference type="ARBA" id="ARBA00004370"/>
    </source>
</evidence>
<dbReference type="InterPro" id="IPR005467">
    <property type="entry name" value="His_kinase_dom"/>
</dbReference>
<dbReference type="CDD" id="cd06225">
    <property type="entry name" value="HAMP"/>
    <property type="match status" value="1"/>
</dbReference>
<dbReference type="InterPro" id="IPR003594">
    <property type="entry name" value="HATPase_dom"/>
</dbReference>
<keyword evidence="4" id="KW-0597">Phosphoprotein</keyword>
<comment type="subcellular location">
    <subcellularLocation>
        <location evidence="2">Membrane</location>
    </subcellularLocation>
</comment>
<keyword evidence="12" id="KW-1185">Reference proteome</keyword>
<dbReference type="PROSITE" id="PS50885">
    <property type="entry name" value="HAMP"/>
    <property type="match status" value="1"/>
</dbReference>
<feature type="domain" description="HAMP" evidence="10">
    <location>
        <begin position="196"/>
        <end position="248"/>
    </location>
</feature>
<proteinExistence type="predicted"/>
<dbReference type="Pfam" id="PF00512">
    <property type="entry name" value="HisKA"/>
    <property type="match status" value="1"/>
</dbReference>
<sequence length="471" mass="53485">MIFRMLHWRPSLFAQFFIGVAILLVPLALVVVVFLQALDQHMVNTQQMVLSSYQKNEQFNEFKQLFQSLERATLQNWVLKSEQLSKAVNEQWHKADALLTQQSKAATSTGELARWQQLQADFVASRENIEQQEQANAELFSPLRQQINSHGNWLHTHTKEQIDLAQQALTDLQQSFINWLVALVPIVLLLGGGYLWRLSSNLGYLSRVISQLGRGDWDVDIQLTGAKELRELGQKLNWMQQQLQSLEQQKDTFLRHVTHELKTPLASMVEGCDLLQEQLVGPINEQQQDVLQLISQSTERLHGMITNLLNYNAIKARTLSNKGCQLDTLKAQVQEHFAERLRLGQQTLVWRCPAELKELPLDGELLQMILVQLVSNAIKFSPCGAQIKIQIERYKQELEIAVVDQGPGIKESERERLFDAFYQGQAAKRNAVAGSGLGLSIVKECVNQLNGEVQIHSGSPQGSCFRLKFSC</sequence>
<reference evidence="11 12" key="1">
    <citation type="submission" date="2024-03" db="EMBL/GenBank/DDBJ databases">
        <title>Pseudoalteromonas qingdaonensis sp. nov., isolated from the intestines of marine benthic organisms.</title>
        <authorList>
            <person name="Lin X."/>
            <person name="Fang S."/>
            <person name="Hu X."/>
        </authorList>
    </citation>
    <scope>NUCLEOTIDE SEQUENCE [LARGE SCALE GENOMIC DNA]</scope>
    <source>
        <strain evidence="11 12">YIC-827</strain>
    </source>
</reference>
<name>A0ABU9MW74_9GAMM</name>
<evidence type="ECO:0000256" key="3">
    <source>
        <dbReference type="ARBA" id="ARBA00012438"/>
    </source>
</evidence>
<keyword evidence="7" id="KW-0902">Two-component regulatory system</keyword>
<evidence type="ECO:0000256" key="5">
    <source>
        <dbReference type="ARBA" id="ARBA00022679"/>
    </source>
</evidence>
<evidence type="ECO:0000259" key="9">
    <source>
        <dbReference type="PROSITE" id="PS50109"/>
    </source>
</evidence>
<evidence type="ECO:0000256" key="7">
    <source>
        <dbReference type="ARBA" id="ARBA00023012"/>
    </source>
</evidence>
<dbReference type="InterPro" id="IPR004358">
    <property type="entry name" value="Sig_transdc_His_kin-like_C"/>
</dbReference>
<dbReference type="Gene3D" id="3.30.565.10">
    <property type="entry name" value="Histidine kinase-like ATPase, C-terminal domain"/>
    <property type="match status" value="1"/>
</dbReference>
<dbReference type="PANTHER" id="PTHR43711:SF1">
    <property type="entry name" value="HISTIDINE KINASE 1"/>
    <property type="match status" value="1"/>
</dbReference>
<comment type="caution">
    <text evidence="11">The sequence shown here is derived from an EMBL/GenBank/DDBJ whole genome shotgun (WGS) entry which is preliminary data.</text>
</comment>
<dbReference type="InterPro" id="IPR050736">
    <property type="entry name" value="Sensor_HK_Regulatory"/>
</dbReference>
<dbReference type="SMART" id="SM00304">
    <property type="entry name" value="HAMP"/>
    <property type="match status" value="1"/>
</dbReference>
<dbReference type="InterPro" id="IPR003660">
    <property type="entry name" value="HAMP_dom"/>
</dbReference>
<dbReference type="PANTHER" id="PTHR43711">
    <property type="entry name" value="TWO-COMPONENT HISTIDINE KINASE"/>
    <property type="match status" value="1"/>
</dbReference>
<evidence type="ECO:0000256" key="8">
    <source>
        <dbReference type="SAM" id="Phobius"/>
    </source>
</evidence>
<protein>
    <recommendedName>
        <fullName evidence="3">histidine kinase</fullName>
        <ecNumber evidence="3">2.7.13.3</ecNumber>
    </recommendedName>
</protein>